<dbReference type="Proteomes" id="UP001596098">
    <property type="component" value="Unassembled WGS sequence"/>
</dbReference>
<gene>
    <name evidence="2" type="ORF">ACFPWU_03705</name>
</gene>
<feature type="domain" description="Peptidase C39-like" evidence="1">
    <location>
        <begin position="255"/>
        <end position="410"/>
    </location>
</feature>
<keyword evidence="3" id="KW-1185">Reference proteome</keyword>
<comment type="caution">
    <text evidence="2">The sequence shown here is derived from an EMBL/GenBank/DDBJ whole genome shotgun (WGS) entry which is preliminary data.</text>
</comment>
<sequence>MFPTTRRRNAAPATRRATAPLVTALTTTLATALVSATTVGMLGLAPSAHAAKAKAKSRTLPTATVLTTKSFDSTAQLAKGTTSGTTVANGSVKLKSPKKIRTIAGNRYRTGTWTSPWVNTKTFTELLPSWQATTPGHSLVQIQVRVKKADGTTGSWDTLARWTSQNDGVLNGSQAYARKSWTRQSDDLASIATDTVVVNDRAAGATGWQVRVELMRRAGTTDRPVLHRVGASASEVIARRTTSKPGKVARAGIVLDVPRLSQMTHAGHYPQYGNGGEAWCSATSVAMVLEYYGANPAEAHAYSPVLNGRAHTDGVVDFTARAVYDHAYRGTGNWGFNTAYAGTLLRKTRVHRLPHLKSAEKYLAAGTPLIVSVAFGKGQLSGAPISATPGHLMVLIGFTPDGDVIVNDPAAKTNDQVRRRYDRAQFEKAWLSRSGGLTYVMED</sequence>
<organism evidence="2 3">
    <name type="scientific">Nocardioides yefusunii</name>
    <dbReference type="NCBI Taxonomy" id="2500546"/>
    <lineage>
        <taxon>Bacteria</taxon>
        <taxon>Bacillati</taxon>
        <taxon>Actinomycetota</taxon>
        <taxon>Actinomycetes</taxon>
        <taxon>Propionibacteriales</taxon>
        <taxon>Nocardioidaceae</taxon>
        <taxon>Nocardioides</taxon>
    </lineage>
</organism>
<dbReference type="InterPro" id="IPR039563">
    <property type="entry name" value="Peptidase_C39_single_dom"/>
</dbReference>
<reference evidence="3" key="1">
    <citation type="journal article" date="2019" name="Int. J. Syst. Evol. Microbiol.">
        <title>The Global Catalogue of Microorganisms (GCM) 10K type strain sequencing project: providing services to taxonomists for standard genome sequencing and annotation.</title>
        <authorList>
            <consortium name="The Broad Institute Genomics Platform"/>
            <consortium name="The Broad Institute Genome Sequencing Center for Infectious Disease"/>
            <person name="Wu L."/>
            <person name="Ma J."/>
        </authorList>
    </citation>
    <scope>NUCLEOTIDE SEQUENCE [LARGE SCALE GENOMIC DNA]</scope>
    <source>
        <strain evidence="3">DFY28</strain>
    </source>
</reference>
<dbReference type="RefSeq" id="WP_128219587.1">
    <property type="nucleotide sequence ID" value="NZ_CP034929.1"/>
</dbReference>
<accession>A0ABW1QVX5</accession>
<protein>
    <submittedName>
        <fullName evidence="2">Peptidase C39 family protein</fullName>
    </submittedName>
</protein>
<dbReference type="CDD" id="cd02549">
    <property type="entry name" value="Peptidase_C39A"/>
    <property type="match status" value="1"/>
</dbReference>
<evidence type="ECO:0000313" key="2">
    <source>
        <dbReference type="EMBL" id="MFC6152770.1"/>
    </source>
</evidence>
<name>A0ABW1QVX5_9ACTN</name>
<evidence type="ECO:0000259" key="1">
    <source>
        <dbReference type="Pfam" id="PF13529"/>
    </source>
</evidence>
<dbReference type="EMBL" id="JBHSQI010000002">
    <property type="protein sequence ID" value="MFC6152770.1"/>
    <property type="molecule type" value="Genomic_DNA"/>
</dbReference>
<dbReference type="Pfam" id="PF13529">
    <property type="entry name" value="Peptidase_C39_2"/>
    <property type="match status" value="1"/>
</dbReference>
<dbReference type="InterPro" id="IPR039564">
    <property type="entry name" value="Peptidase_C39-like"/>
</dbReference>
<dbReference type="Gene3D" id="3.90.70.10">
    <property type="entry name" value="Cysteine proteinases"/>
    <property type="match status" value="1"/>
</dbReference>
<proteinExistence type="predicted"/>
<evidence type="ECO:0000313" key="3">
    <source>
        <dbReference type="Proteomes" id="UP001596098"/>
    </source>
</evidence>